<dbReference type="OMA" id="ALMCTRW"/>
<sequence>MAELVTIVGFGSLLSGTTQDARTYGHKISARSTFGEQLRNFRLAVMTDYRRVFAHPASIFFERGIANLATKEIASLSSEPAAGCSFLISVFDIPRDLLPSFYEREEEFRIVEVPFQECDGRPGGRALMCTRWTDDEYINARSQEMFDTKYKHYGLDTIWGWDHESGILPCRVYLRHCLLAVQKLGKEVYDDFVTTTYLGDRQTTIQQYIAVHPSIMDELPPPHLINRYSG</sequence>
<organism evidence="1 2">
    <name type="scientific">Globisporangium ultimum (strain ATCC 200006 / CBS 805.95 / DAOM BR144)</name>
    <name type="common">Pythium ultimum</name>
    <dbReference type="NCBI Taxonomy" id="431595"/>
    <lineage>
        <taxon>Eukaryota</taxon>
        <taxon>Sar</taxon>
        <taxon>Stramenopiles</taxon>
        <taxon>Oomycota</taxon>
        <taxon>Peronosporomycetes</taxon>
        <taxon>Pythiales</taxon>
        <taxon>Pythiaceae</taxon>
        <taxon>Globisporangium</taxon>
    </lineage>
</organism>
<evidence type="ECO:0000313" key="1">
    <source>
        <dbReference type="EnsemblProtists" id="PYU1_T010369"/>
    </source>
</evidence>
<dbReference type="STRING" id="431595.K3WZH0"/>
<dbReference type="EMBL" id="GL376602">
    <property type="status" value="NOT_ANNOTATED_CDS"/>
    <property type="molecule type" value="Genomic_DNA"/>
</dbReference>
<name>K3WZH0_GLOUD</name>
<reference evidence="2" key="2">
    <citation type="submission" date="2010-04" db="EMBL/GenBank/DDBJ databases">
        <authorList>
            <person name="Buell R."/>
            <person name="Hamilton J."/>
            <person name="Hostetler J."/>
        </authorList>
    </citation>
    <scope>NUCLEOTIDE SEQUENCE [LARGE SCALE GENOMIC DNA]</scope>
    <source>
        <strain evidence="2">DAOM:BR144</strain>
    </source>
</reference>
<dbReference type="HOGENOM" id="CLU_075183_1_1_1"/>
<protein>
    <recommendedName>
        <fullName evidence="3">Gamma-glutamylcyclotransferase AIG2-like domain-containing protein</fullName>
    </recommendedName>
</protein>
<dbReference type="AlphaFoldDB" id="K3WZH0"/>
<dbReference type="Proteomes" id="UP000019132">
    <property type="component" value="Unassembled WGS sequence"/>
</dbReference>
<dbReference type="eggNOG" id="ENOG502QSZV">
    <property type="taxonomic scope" value="Eukaryota"/>
</dbReference>
<keyword evidence="2" id="KW-1185">Reference proteome</keyword>
<evidence type="ECO:0000313" key="2">
    <source>
        <dbReference type="Proteomes" id="UP000019132"/>
    </source>
</evidence>
<reference evidence="2" key="1">
    <citation type="journal article" date="2010" name="Genome Biol.">
        <title>Genome sequence of the necrotrophic plant pathogen Pythium ultimum reveals original pathogenicity mechanisms and effector repertoire.</title>
        <authorList>
            <person name="Levesque C.A."/>
            <person name="Brouwer H."/>
            <person name="Cano L."/>
            <person name="Hamilton J.P."/>
            <person name="Holt C."/>
            <person name="Huitema E."/>
            <person name="Raffaele S."/>
            <person name="Robideau G.P."/>
            <person name="Thines M."/>
            <person name="Win J."/>
            <person name="Zerillo M.M."/>
            <person name="Beakes G.W."/>
            <person name="Boore J.L."/>
            <person name="Busam D."/>
            <person name="Dumas B."/>
            <person name="Ferriera S."/>
            <person name="Fuerstenberg S.I."/>
            <person name="Gachon C.M."/>
            <person name="Gaulin E."/>
            <person name="Govers F."/>
            <person name="Grenville-Briggs L."/>
            <person name="Horner N."/>
            <person name="Hostetler J."/>
            <person name="Jiang R.H."/>
            <person name="Johnson J."/>
            <person name="Krajaejun T."/>
            <person name="Lin H."/>
            <person name="Meijer H.J."/>
            <person name="Moore B."/>
            <person name="Morris P."/>
            <person name="Phuntmart V."/>
            <person name="Puiu D."/>
            <person name="Shetty J."/>
            <person name="Stajich J.E."/>
            <person name="Tripathy S."/>
            <person name="Wawra S."/>
            <person name="van West P."/>
            <person name="Whitty B.R."/>
            <person name="Coutinho P.M."/>
            <person name="Henrissat B."/>
            <person name="Martin F."/>
            <person name="Thomas P.D."/>
            <person name="Tyler B.M."/>
            <person name="De Vries R.P."/>
            <person name="Kamoun S."/>
            <person name="Yandell M."/>
            <person name="Tisserat N."/>
            <person name="Buell C.R."/>
        </authorList>
    </citation>
    <scope>NUCLEOTIDE SEQUENCE</scope>
    <source>
        <strain evidence="2">DAOM:BR144</strain>
    </source>
</reference>
<dbReference type="EnsemblProtists" id="PYU1_T010369">
    <property type="protein sequence ID" value="PYU1_T010369"/>
    <property type="gene ID" value="PYU1_G010348"/>
</dbReference>
<accession>K3WZH0</accession>
<dbReference type="VEuPathDB" id="FungiDB:PYU1_G010348"/>
<dbReference type="PANTHER" id="PTHR35748">
    <property type="entry name" value="OS05G0358400 PROTEIN"/>
    <property type="match status" value="1"/>
</dbReference>
<reference evidence="1" key="3">
    <citation type="submission" date="2015-02" db="UniProtKB">
        <authorList>
            <consortium name="EnsemblProtists"/>
        </authorList>
    </citation>
    <scope>IDENTIFICATION</scope>
    <source>
        <strain evidence="1">DAOM BR144</strain>
    </source>
</reference>
<evidence type="ECO:0008006" key="3">
    <source>
        <dbReference type="Google" id="ProtNLM"/>
    </source>
</evidence>
<dbReference type="PANTHER" id="PTHR35748:SF1">
    <property type="entry name" value="OS05G0358400 PROTEIN"/>
    <property type="match status" value="1"/>
</dbReference>
<dbReference type="InParanoid" id="K3WZH0"/>
<proteinExistence type="predicted"/>